<dbReference type="RefSeq" id="WP_114028371.1">
    <property type="nucleotide sequence ID" value="NZ_QOIL01000004.1"/>
</dbReference>
<comment type="caution">
    <text evidence="4">The sequence shown here is derived from an EMBL/GenBank/DDBJ whole genome shotgun (WGS) entry which is preliminary data.</text>
</comment>
<evidence type="ECO:0000256" key="1">
    <source>
        <dbReference type="SAM" id="MobiDB-lite"/>
    </source>
</evidence>
<keyword evidence="5" id="KW-1185">Reference proteome</keyword>
<evidence type="ECO:0000313" key="5">
    <source>
        <dbReference type="Proteomes" id="UP000253094"/>
    </source>
</evidence>
<dbReference type="InterPro" id="IPR012347">
    <property type="entry name" value="Ferritin-like"/>
</dbReference>
<feature type="region of interest" description="Disordered" evidence="1">
    <location>
        <begin position="36"/>
        <end position="55"/>
    </location>
</feature>
<feature type="chain" id="PRO_5038645124" evidence="2">
    <location>
        <begin position="29"/>
        <end position="201"/>
    </location>
</feature>
<feature type="domain" description="DUF305" evidence="3">
    <location>
        <begin position="62"/>
        <end position="199"/>
    </location>
</feature>
<dbReference type="EMBL" id="QOIL01000004">
    <property type="protein sequence ID" value="RCG31801.1"/>
    <property type="molecule type" value="Genomic_DNA"/>
</dbReference>
<organism evidence="4 5">
    <name type="scientific">Sphaerisporangium album</name>
    <dbReference type="NCBI Taxonomy" id="509200"/>
    <lineage>
        <taxon>Bacteria</taxon>
        <taxon>Bacillati</taxon>
        <taxon>Actinomycetota</taxon>
        <taxon>Actinomycetes</taxon>
        <taxon>Streptosporangiales</taxon>
        <taxon>Streptosporangiaceae</taxon>
        <taxon>Sphaerisporangium</taxon>
    </lineage>
</organism>
<evidence type="ECO:0000259" key="3">
    <source>
        <dbReference type="Pfam" id="PF03713"/>
    </source>
</evidence>
<dbReference type="InterPro" id="IPR005183">
    <property type="entry name" value="DUF305_CopM-like"/>
</dbReference>
<sequence>MRAAIAGVPVLVVLCVLPIASCAPGSDAGGPLAVAAEAPSRTTGPLADGRPGDGTRTANATDVAWLQLAISMTGQALRLLGSVRDRTSDPALIRAAARMSEAHRAQLGRLRELLRATGVPESDEHEGHDIPGVVTADDLAVLGRAQGPAFDRLFARHIGEYLRQSVLVAAGERTSGADPEIKIFAAALSRARTADLAQLPS</sequence>
<reference evidence="4 5" key="1">
    <citation type="submission" date="2018-06" db="EMBL/GenBank/DDBJ databases">
        <title>Sphaerisporangium craniellae sp. nov., isolated from a marine sponge in the South China Sea.</title>
        <authorList>
            <person name="Li L."/>
        </authorList>
    </citation>
    <scope>NUCLEOTIDE SEQUENCE [LARGE SCALE GENOMIC DNA]</scope>
    <source>
        <strain evidence="4 5">CCTCC AA 208026</strain>
    </source>
</reference>
<evidence type="ECO:0000313" key="4">
    <source>
        <dbReference type="EMBL" id="RCG31801.1"/>
    </source>
</evidence>
<keyword evidence="2" id="KW-0732">Signal</keyword>
<dbReference type="Gene3D" id="1.20.1260.10">
    <property type="match status" value="1"/>
</dbReference>
<dbReference type="Proteomes" id="UP000253094">
    <property type="component" value="Unassembled WGS sequence"/>
</dbReference>
<protein>
    <submittedName>
        <fullName evidence="4">DUF305 domain-containing protein</fullName>
    </submittedName>
</protein>
<accession>A0A367FNG2</accession>
<evidence type="ECO:0000256" key="2">
    <source>
        <dbReference type="SAM" id="SignalP"/>
    </source>
</evidence>
<proteinExistence type="predicted"/>
<dbReference type="Pfam" id="PF03713">
    <property type="entry name" value="DUF305"/>
    <property type="match status" value="1"/>
</dbReference>
<dbReference type="OrthoDB" id="26872at2"/>
<gene>
    <name evidence="4" type="ORF">DQ384_09740</name>
</gene>
<dbReference type="AlphaFoldDB" id="A0A367FNG2"/>
<name>A0A367FNG2_9ACTN</name>
<feature type="signal peptide" evidence="2">
    <location>
        <begin position="1"/>
        <end position="28"/>
    </location>
</feature>